<dbReference type="Gene3D" id="3.30.70.1230">
    <property type="entry name" value="Nucleotide cyclase"/>
    <property type="match status" value="1"/>
</dbReference>
<feature type="transmembrane region" description="Helical" evidence="15">
    <location>
        <begin position="176"/>
        <end position="207"/>
    </location>
</feature>
<dbReference type="PANTHER" id="PTHR43706:SF47">
    <property type="entry name" value="EXTERNAL NADH-UBIQUINONE OXIDOREDUCTASE 1, MITOCHONDRIAL-RELATED"/>
    <property type="match status" value="1"/>
</dbReference>
<keyword evidence="20" id="KW-1185">Reference proteome</keyword>
<dbReference type="Pfam" id="PF00027">
    <property type="entry name" value="cNMP_binding"/>
    <property type="match status" value="1"/>
</dbReference>
<evidence type="ECO:0000313" key="19">
    <source>
        <dbReference type="EMBL" id="WAR45943.1"/>
    </source>
</evidence>
<comment type="similarity">
    <text evidence="2">Belongs to the NADH dehydrogenase family.</text>
</comment>
<evidence type="ECO:0000259" key="18">
    <source>
        <dbReference type="PROSITE" id="PS50925"/>
    </source>
</evidence>
<keyword evidence="10" id="KW-0520">NAD</keyword>
<evidence type="ECO:0000256" key="2">
    <source>
        <dbReference type="ARBA" id="ARBA00005272"/>
    </source>
</evidence>
<dbReference type="Gene3D" id="2.60.120.10">
    <property type="entry name" value="Jelly Rolls"/>
    <property type="match status" value="1"/>
</dbReference>
<organism evidence="19 20">
    <name type="scientific">Methylomonas rapida</name>
    <dbReference type="NCBI Taxonomy" id="2963939"/>
    <lineage>
        <taxon>Bacteria</taxon>
        <taxon>Pseudomonadati</taxon>
        <taxon>Pseudomonadota</taxon>
        <taxon>Gammaproteobacteria</taxon>
        <taxon>Methylococcales</taxon>
        <taxon>Methylococcaceae</taxon>
        <taxon>Methylomonas</taxon>
    </lineage>
</organism>
<feature type="domain" description="Cyclic nucleotide-binding" evidence="16">
    <location>
        <begin position="770"/>
        <end position="851"/>
    </location>
</feature>
<dbReference type="InterPro" id="IPR036046">
    <property type="entry name" value="Acylphosphatase-like_dom_sf"/>
</dbReference>
<dbReference type="InterPro" id="IPR036188">
    <property type="entry name" value="FAD/NAD-bd_sf"/>
</dbReference>
<evidence type="ECO:0000256" key="10">
    <source>
        <dbReference type="ARBA" id="ARBA00023027"/>
    </source>
</evidence>
<evidence type="ECO:0000256" key="1">
    <source>
        <dbReference type="ARBA" id="ARBA00004230"/>
    </source>
</evidence>
<dbReference type="PROSITE" id="PS50125">
    <property type="entry name" value="GUANYLATE_CYCLASE_2"/>
    <property type="match status" value="1"/>
</dbReference>
<feature type="transmembrane region" description="Helical" evidence="15">
    <location>
        <begin position="102"/>
        <end position="121"/>
    </location>
</feature>
<dbReference type="InterPro" id="IPR029787">
    <property type="entry name" value="Nucleotide_cyclase"/>
</dbReference>
<name>A0ABY7GN78_9GAMM</name>
<dbReference type="EC" id="1.6.5.9" evidence="4"/>
<evidence type="ECO:0000256" key="4">
    <source>
        <dbReference type="ARBA" id="ARBA00012637"/>
    </source>
</evidence>
<gene>
    <name evidence="19" type="ORF">NM686_005340</name>
</gene>
<dbReference type="Pfam" id="PF04940">
    <property type="entry name" value="BLUF"/>
    <property type="match status" value="1"/>
</dbReference>
<keyword evidence="9" id="KW-0560">Oxidoreductase</keyword>
<evidence type="ECO:0000259" key="17">
    <source>
        <dbReference type="PROSITE" id="PS50125"/>
    </source>
</evidence>
<dbReference type="InterPro" id="IPR000595">
    <property type="entry name" value="cNMP-bd_dom"/>
</dbReference>
<keyword evidence="15" id="KW-0472">Membrane</keyword>
<keyword evidence="12" id="KW-0966">Cell projection</keyword>
<protein>
    <recommendedName>
        <fullName evidence="4">NADH:ubiquinone reductase (non-electrogenic)</fullName>
        <ecNumber evidence="4">1.6.5.9</ecNumber>
    </recommendedName>
</protein>
<keyword evidence="5" id="KW-0285">Flavoprotein</keyword>
<evidence type="ECO:0000256" key="9">
    <source>
        <dbReference type="ARBA" id="ARBA00023002"/>
    </source>
</evidence>
<dbReference type="SMART" id="SM00100">
    <property type="entry name" value="cNMP"/>
    <property type="match status" value="1"/>
</dbReference>
<dbReference type="InterPro" id="IPR023753">
    <property type="entry name" value="FAD/NAD-binding_dom"/>
</dbReference>
<keyword evidence="15" id="KW-1133">Transmembrane helix</keyword>
<dbReference type="SUPFAM" id="SSF54975">
    <property type="entry name" value="Acylphosphatase/BLUF domain-like"/>
    <property type="match status" value="1"/>
</dbReference>
<dbReference type="PROSITE" id="PS50925">
    <property type="entry name" value="BLUF"/>
    <property type="match status" value="1"/>
</dbReference>
<comment type="subunit">
    <text evidence="3">Heterotetramer of two alpha and two beta subunits.</text>
</comment>
<dbReference type="EMBL" id="CP113517">
    <property type="protein sequence ID" value="WAR45943.1"/>
    <property type="molecule type" value="Genomic_DNA"/>
</dbReference>
<comment type="subcellular location">
    <subcellularLocation>
        <location evidence="1">Cell projection</location>
        <location evidence="1">Cilium</location>
        <location evidence="1">Flagellum</location>
    </subcellularLocation>
</comment>
<feature type="transmembrane region" description="Helical" evidence="15">
    <location>
        <begin position="60"/>
        <end position="81"/>
    </location>
</feature>
<dbReference type="PROSITE" id="PS50042">
    <property type="entry name" value="CNMP_BINDING_3"/>
    <property type="match status" value="1"/>
</dbReference>
<evidence type="ECO:0000256" key="13">
    <source>
        <dbReference type="ARBA" id="ARBA00047599"/>
    </source>
</evidence>
<dbReference type="Proteomes" id="UP001162780">
    <property type="component" value="Chromosome"/>
</dbReference>
<keyword evidence="8" id="KW-0282">Flagellum</keyword>
<evidence type="ECO:0000256" key="7">
    <source>
        <dbReference type="ARBA" id="ARBA00022827"/>
    </source>
</evidence>
<comment type="catalytic activity">
    <reaction evidence="13">
        <text>a quinone + NADH + H(+) = a quinol + NAD(+)</text>
        <dbReference type="Rhea" id="RHEA:46160"/>
        <dbReference type="ChEBI" id="CHEBI:15378"/>
        <dbReference type="ChEBI" id="CHEBI:24646"/>
        <dbReference type="ChEBI" id="CHEBI:57540"/>
        <dbReference type="ChEBI" id="CHEBI:57945"/>
        <dbReference type="ChEBI" id="CHEBI:132124"/>
        <dbReference type="EC" id="1.6.5.9"/>
    </reaction>
</comment>
<accession>A0ABY7GN78</accession>
<dbReference type="RefSeq" id="WP_255186850.1">
    <property type="nucleotide sequence ID" value="NZ_CP113517.1"/>
</dbReference>
<evidence type="ECO:0000256" key="5">
    <source>
        <dbReference type="ARBA" id="ARBA00022630"/>
    </source>
</evidence>
<dbReference type="SUPFAM" id="SSF51905">
    <property type="entry name" value="FAD/NAD(P)-binding domain"/>
    <property type="match status" value="1"/>
</dbReference>
<sequence>MKSLVESPRPSQLLSRLALFFLAFAINQDCSAHESWVLTPQQFDYFKSLPKPSLYTELSFTNFAIVSLFLIFIVGWIRLGFTGARELFPDLQARLTSYGEHVPRILRVCLAWMLISSAFGIEPRAGVAPFTSPTLFAPDLELKYLGFGWGWLQLVEVLTGLAILFGIYVRACAVIIMVLGLIGGLLFGPGFLAYGGAILGACLYLLLQGPGRHYLPLPTPESFRTAQSWLENQPRSRAQFILRVLTGFTMLYLGVTFKIQQPTLVIGVIATYQVPILSSAPEAFSLVMALVEVSAGLLMIAGVLLRPLSLFLLAAFIFFASLLPETLTSHILYYGVMLSCLINSAGYWHRPEPRDKPAEILVIGGGFAALHAAMEVERLIGTFTHVKVTLLHDNSNFVLNPLLPEVIGGSVQPGNVVNPIRRVIPKVNVVVARLDAIDLENRQIQARRASGERITLTYTEVVLAPTVKPNTTSIPGLLSHALPIDSVGDALHIRKCLLELVEQAEFTEDSTERARLLNIAIVGSGELACSVAAEVCQMLRAMEHNYPVLQIVGWNVHLYDDTQYVQTDFESQHLILRNTCLENAGVTLHKGVTLSRIAEDRVLLNTGGDQPVGLTINACFSIPPLVLQGLCGLNWPLTTTDTLALDGYRHAWIAGPNTTSGDQSNLTAADWEKVGETAGYNAWAVTQGFSPRLYKPRYRLLTSYAVGFHSFCDAKLFIFSGRIAWFVSRLGQLLAMPGLEKNLRIMIDWAMVIPFRSDIAVLAHAPQARLQKVRFTKGDEIYRQGDEAEMAYVVESGRLEIIKDGLKVGELGTGDYFGEIVQNYLNRRAETVRCIAPTELTVLSQSDFKVLTKGSGLMNKALQHLAKDRPVSEDSEGIKRVMYVSTMHAHFTDEEITELGRSSSLNNSRLGLTGVLISVHDYFFQILEGPEAVLDQLLDKIRMDPRHRDLTILSVEYGLPERLFTDWGMRTVCLNEESGVLLQSIRMMLRTIAQSHHIIGRYTQPSVLKLLTEGINPLTLPLKRGERLVLNGSIAGLSKLANQFSTENVSELIQEFFEIVSSCVIEHGGQVADYMGDSIVAYFNTEQADAAIAATLDALQGLSEIHRRKHPLYTYAIGSFSLASGTVLEGNFGSSLKMSYSLIGQAVDEAVRLQASCRHHGKALIVAESVRKSAKGSWIFEPLTIETNADSPVYTLDHDLVKLATNPIEPMQTKPTDIAIPSHNLSGDSSEISHNDATARKPRTRSASGTSRRSPRKK</sequence>
<feature type="transmembrane region" description="Helical" evidence="15">
    <location>
        <begin position="149"/>
        <end position="169"/>
    </location>
</feature>
<feature type="domain" description="Guanylate cyclase" evidence="17">
    <location>
        <begin position="1028"/>
        <end position="1154"/>
    </location>
</feature>
<dbReference type="InterPro" id="IPR018490">
    <property type="entry name" value="cNMP-bd_dom_sf"/>
</dbReference>
<keyword evidence="15" id="KW-0812">Transmembrane</keyword>
<proteinExistence type="inferred from homology"/>
<keyword evidence="6" id="KW-0677">Repeat</keyword>
<dbReference type="PANTHER" id="PTHR43706">
    <property type="entry name" value="NADH DEHYDROGENASE"/>
    <property type="match status" value="1"/>
</dbReference>
<dbReference type="CDD" id="cd07302">
    <property type="entry name" value="CHD"/>
    <property type="match status" value="1"/>
</dbReference>
<dbReference type="SUPFAM" id="SSF55073">
    <property type="entry name" value="Nucleotide cyclase"/>
    <property type="match status" value="1"/>
</dbReference>
<dbReference type="InterPro" id="IPR045024">
    <property type="entry name" value="NDH-2"/>
</dbReference>
<keyword evidence="11" id="KW-0969">Cilium</keyword>
<evidence type="ECO:0000256" key="14">
    <source>
        <dbReference type="SAM" id="MobiDB-lite"/>
    </source>
</evidence>
<evidence type="ECO:0000259" key="16">
    <source>
        <dbReference type="PROSITE" id="PS50042"/>
    </source>
</evidence>
<dbReference type="Gene3D" id="3.30.70.100">
    <property type="match status" value="1"/>
</dbReference>
<reference evidence="19" key="1">
    <citation type="submission" date="2022-11" db="EMBL/GenBank/DDBJ databases">
        <title>Methylomonas rapida sp. nov., Carotenoid-Producing Obligate Methanotrophs with High Growth Characteristics and Biotechnological Potential.</title>
        <authorList>
            <person name="Tikhonova E.N."/>
            <person name="Suleimanov R.Z."/>
            <person name="Miroshnikov K."/>
            <person name="Oshkin I.Y."/>
            <person name="Belova S.E."/>
            <person name="Danilova O.V."/>
            <person name="Ashikhmin A."/>
            <person name="Konopkin A."/>
            <person name="But S.Y."/>
            <person name="Khmelenina V.N."/>
            <person name="Kuznetsov N."/>
            <person name="Pimenov N.V."/>
            <person name="Dedysh S.N."/>
        </authorList>
    </citation>
    <scope>NUCLEOTIDE SEQUENCE</scope>
    <source>
        <strain evidence="19">MP1</strain>
    </source>
</reference>
<dbReference type="Pfam" id="PF07992">
    <property type="entry name" value="Pyr_redox_2"/>
    <property type="match status" value="1"/>
</dbReference>
<evidence type="ECO:0000256" key="15">
    <source>
        <dbReference type="SAM" id="Phobius"/>
    </source>
</evidence>
<dbReference type="InterPro" id="IPR001054">
    <property type="entry name" value="A/G_cyclase"/>
</dbReference>
<evidence type="ECO:0000313" key="20">
    <source>
        <dbReference type="Proteomes" id="UP001162780"/>
    </source>
</evidence>
<dbReference type="InterPro" id="IPR014710">
    <property type="entry name" value="RmlC-like_jellyroll"/>
</dbReference>
<evidence type="ECO:0000256" key="8">
    <source>
        <dbReference type="ARBA" id="ARBA00022846"/>
    </source>
</evidence>
<evidence type="ECO:0000256" key="12">
    <source>
        <dbReference type="ARBA" id="ARBA00023273"/>
    </source>
</evidence>
<evidence type="ECO:0000256" key="6">
    <source>
        <dbReference type="ARBA" id="ARBA00022737"/>
    </source>
</evidence>
<dbReference type="CDD" id="cd00038">
    <property type="entry name" value="CAP_ED"/>
    <property type="match status" value="1"/>
</dbReference>
<keyword evidence="7" id="KW-0274">FAD</keyword>
<evidence type="ECO:0000256" key="3">
    <source>
        <dbReference type="ARBA" id="ARBA00011103"/>
    </source>
</evidence>
<dbReference type="InterPro" id="IPR007024">
    <property type="entry name" value="BLUF_domain"/>
</dbReference>
<dbReference type="SMART" id="SM01034">
    <property type="entry name" value="BLUF"/>
    <property type="match status" value="1"/>
</dbReference>
<feature type="region of interest" description="Disordered" evidence="14">
    <location>
        <begin position="1211"/>
        <end position="1258"/>
    </location>
</feature>
<dbReference type="SUPFAM" id="SSF51206">
    <property type="entry name" value="cAMP-binding domain-like"/>
    <property type="match status" value="1"/>
</dbReference>
<feature type="domain" description="BLUF" evidence="18">
    <location>
        <begin position="878"/>
        <end position="970"/>
    </location>
</feature>
<evidence type="ECO:0000256" key="11">
    <source>
        <dbReference type="ARBA" id="ARBA00023069"/>
    </source>
</evidence>
<dbReference type="Gene3D" id="3.50.50.100">
    <property type="match status" value="1"/>
</dbReference>